<dbReference type="GO" id="GO:0003824">
    <property type="term" value="F:catalytic activity"/>
    <property type="evidence" value="ECO:0007669"/>
    <property type="project" value="InterPro"/>
</dbReference>
<comment type="caution">
    <text evidence="3">The sequence shown here is derived from an EMBL/GenBank/DDBJ whole genome shotgun (WGS) entry which is preliminary data.</text>
</comment>
<dbReference type="EMBL" id="QZDT01000015">
    <property type="protein sequence ID" value="NBJ93039.1"/>
    <property type="molecule type" value="Genomic_DNA"/>
</dbReference>
<accession>A0A9X5GS93</accession>
<keyword evidence="4" id="KW-1185">Reference proteome</keyword>
<evidence type="ECO:0000259" key="2">
    <source>
        <dbReference type="PROSITE" id="PS51084"/>
    </source>
</evidence>
<dbReference type="PROSITE" id="PS51084">
    <property type="entry name" value="HIT_2"/>
    <property type="match status" value="1"/>
</dbReference>
<dbReference type="InterPro" id="IPR011146">
    <property type="entry name" value="HIT-like"/>
</dbReference>
<name>A0A9X5GS93_9FIRM</name>
<reference evidence="3" key="1">
    <citation type="submission" date="2018-09" db="EMBL/GenBank/DDBJ databases">
        <title>Murine metabolic-syndrome-specific gut microbial biobank.</title>
        <authorList>
            <person name="Liu C."/>
        </authorList>
    </citation>
    <scope>NUCLEOTIDE SEQUENCE</scope>
    <source>
        <strain evidence="3">D42-62</strain>
    </source>
</reference>
<feature type="domain" description="HIT" evidence="2">
    <location>
        <begin position="8"/>
        <end position="111"/>
    </location>
</feature>
<evidence type="ECO:0000256" key="1">
    <source>
        <dbReference type="PROSITE-ProRule" id="PRU00464"/>
    </source>
</evidence>
<gene>
    <name evidence="3" type="ORF">D5281_10630</name>
</gene>
<dbReference type="AlphaFoldDB" id="A0A9X5GS93"/>
<organism evidence="3 4">
    <name type="scientific">Parablautia muri</name>
    <dbReference type="NCBI Taxonomy" id="2320879"/>
    <lineage>
        <taxon>Bacteria</taxon>
        <taxon>Bacillati</taxon>
        <taxon>Bacillota</taxon>
        <taxon>Clostridia</taxon>
        <taxon>Lachnospirales</taxon>
        <taxon>Lachnospiraceae</taxon>
        <taxon>Parablautia</taxon>
    </lineage>
</organism>
<dbReference type="InterPro" id="IPR036265">
    <property type="entry name" value="HIT-like_sf"/>
</dbReference>
<dbReference type="Proteomes" id="UP001154420">
    <property type="component" value="Unassembled WGS sequence"/>
</dbReference>
<dbReference type="SUPFAM" id="SSF54197">
    <property type="entry name" value="HIT-like"/>
    <property type="match status" value="1"/>
</dbReference>
<dbReference type="Gene3D" id="3.30.428.10">
    <property type="entry name" value="HIT-like"/>
    <property type="match status" value="1"/>
</dbReference>
<protein>
    <submittedName>
        <fullName evidence="3">HIT family protein</fullName>
    </submittedName>
</protein>
<sequence>MDNCLICERIALIKENKNPYFVRELHTGYVVIGDQQRIEGYSLFLCKQHAYELHELEPHYRDEFLHEMAVVSEAVYHAFLPDKLNYSLLGVGRGLHMHWHIHPRRKGDMPVAGPVWQLGKELTDKKYNPTGEELETLKVKLNKELDKLL</sequence>
<feature type="short sequence motif" description="Histidine triad motif" evidence="1">
    <location>
        <begin position="96"/>
        <end position="100"/>
    </location>
</feature>
<evidence type="ECO:0000313" key="4">
    <source>
        <dbReference type="Proteomes" id="UP001154420"/>
    </source>
</evidence>
<dbReference type="OrthoDB" id="9784774at2"/>
<proteinExistence type="predicted"/>
<evidence type="ECO:0000313" key="3">
    <source>
        <dbReference type="EMBL" id="NBJ93039.1"/>
    </source>
</evidence>